<name>A0ABS8ATS8_9BACT</name>
<reference evidence="1" key="1">
    <citation type="submission" date="2021-10" db="EMBL/GenBank/DDBJ databases">
        <authorList>
            <person name="Dean J.D."/>
            <person name="Kim M.K."/>
            <person name="Newey C.N."/>
            <person name="Stoker T.S."/>
            <person name="Thompson D.W."/>
            <person name="Grose J.H."/>
        </authorList>
    </citation>
    <scope>NUCLEOTIDE SEQUENCE</scope>
    <source>
        <strain evidence="1">BT178</strain>
    </source>
</reference>
<gene>
    <name evidence="1" type="ORF">LGH74_16600</name>
</gene>
<comment type="caution">
    <text evidence="1">The sequence shown here is derived from an EMBL/GenBank/DDBJ whole genome shotgun (WGS) entry which is preliminary data.</text>
</comment>
<evidence type="ECO:0000313" key="2">
    <source>
        <dbReference type="Proteomes" id="UP001165296"/>
    </source>
</evidence>
<dbReference type="EMBL" id="JAJADR010000005">
    <property type="protein sequence ID" value="MCB2409613.1"/>
    <property type="molecule type" value="Genomic_DNA"/>
</dbReference>
<evidence type="ECO:0000313" key="1">
    <source>
        <dbReference type="EMBL" id="MCB2409613.1"/>
    </source>
</evidence>
<organism evidence="1 2">
    <name type="scientific">Hymenobacter lucidus</name>
    <dbReference type="NCBI Taxonomy" id="2880930"/>
    <lineage>
        <taxon>Bacteria</taxon>
        <taxon>Pseudomonadati</taxon>
        <taxon>Bacteroidota</taxon>
        <taxon>Cytophagia</taxon>
        <taxon>Cytophagales</taxon>
        <taxon>Hymenobacteraceae</taxon>
        <taxon>Hymenobacter</taxon>
    </lineage>
</organism>
<accession>A0ABS8ATS8</accession>
<keyword evidence="2" id="KW-1185">Reference proteome</keyword>
<evidence type="ECO:0008006" key="3">
    <source>
        <dbReference type="Google" id="ProtNLM"/>
    </source>
</evidence>
<sequence length="182" mass="20140">MRNLFTGLLLLGTIGLMECSDKTKEAPKPPDPAAAANYAEIDGKPFEGDSTRINAVLLLYKPGHVNTDQKTDYLIINIPSQPKGQSIELASYDFKMKPGKIVHPVNTPDTFFDYTGISYGSFGTQPAGFRTIYCNSNDWTIDITEFDQVRKRVKGTFSGTLCSGTKTLSITKGRFNLPYQVR</sequence>
<proteinExistence type="predicted"/>
<dbReference type="Proteomes" id="UP001165296">
    <property type="component" value="Unassembled WGS sequence"/>
</dbReference>
<protein>
    <recommendedName>
        <fullName evidence="3">Lipoprotein</fullName>
    </recommendedName>
</protein>
<dbReference type="RefSeq" id="WP_226177359.1">
    <property type="nucleotide sequence ID" value="NZ_JAJADR010000005.1"/>
</dbReference>